<dbReference type="Gene3D" id="3.40.50.2300">
    <property type="match status" value="2"/>
</dbReference>
<feature type="signal peptide" evidence="3">
    <location>
        <begin position="1"/>
        <end position="21"/>
    </location>
</feature>
<keyword evidence="2 3" id="KW-0732">Signal</keyword>
<dbReference type="EMBL" id="BMHB01000001">
    <property type="protein sequence ID" value="GGI15543.1"/>
    <property type="molecule type" value="Genomic_DNA"/>
</dbReference>
<protein>
    <submittedName>
        <fullName evidence="5">Sugar ABC transporter substrate-binding protein</fullName>
    </submittedName>
</protein>
<dbReference type="GO" id="GO:0030246">
    <property type="term" value="F:carbohydrate binding"/>
    <property type="evidence" value="ECO:0007669"/>
    <property type="project" value="TreeGrafter"/>
</dbReference>
<dbReference type="GO" id="GO:0030288">
    <property type="term" value="C:outer membrane-bounded periplasmic space"/>
    <property type="evidence" value="ECO:0007669"/>
    <property type="project" value="TreeGrafter"/>
</dbReference>
<dbReference type="CDD" id="cd19994">
    <property type="entry name" value="PBP1_ChvE"/>
    <property type="match status" value="1"/>
</dbReference>
<dbReference type="InterPro" id="IPR028082">
    <property type="entry name" value="Peripla_BP_I"/>
</dbReference>
<evidence type="ECO:0000313" key="6">
    <source>
        <dbReference type="Proteomes" id="UP000626244"/>
    </source>
</evidence>
<dbReference type="PANTHER" id="PTHR30036">
    <property type="entry name" value="D-XYLOSE-BINDING PERIPLASMIC PROTEIN"/>
    <property type="match status" value="1"/>
</dbReference>
<dbReference type="InterPro" id="IPR050555">
    <property type="entry name" value="Bact_Solute-Bind_Prot2"/>
</dbReference>
<evidence type="ECO:0000256" key="1">
    <source>
        <dbReference type="ARBA" id="ARBA00004196"/>
    </source>
</evidence>
<keyword evidence="6" id="KW-1185">Reference proteome</keyword>
<dbReference type="OrthoDB" id="9769193at2"/>
<dbReference type="Pfam" id="PF13407">
    <property type="entry name" value="Peripla_BP_4"/>
    <property type="match status" value="1"/>
</dbReference>
<name>A0A8J3ASU3_9BACI</name>
<gene>
    <name evidence="5" type="ORF">GCM10007380_28510</name>
</gene>
<dbReference type="Proteomes" id="UP000626244">
    <property type="component" value="Unassembled WGS sequence"/>
</dbReference>
<comment type="subcellular location">
    <subcellularLocation>
        <location evidence="1">Cell envelope</location>
    </subcellularLocation>
</comment>
<dbReference type="PROSITE" id="PS51257">
    <property type="entry name" value="PROKAR_LIPOPROTEIN"/>
    <property type="match status" value="1"/>
</dbReference>
<feature type="chain" id="PRO_5038490382" evidence="3">
    <location>
        <begin position="22"/>
        <end position="382"/>
    </location>
</feature>
<dbReference type="SUPFAM" id="SSF53822">
    <property type="entry name" value="Periplasmic binding protein-like I"/>
    <property type="match status" value="1"/>
</dbReference>
<dbReference type="AlphaFoldDB" id="A0A8J3ASU3"/>
<evidence type="ECO:0000259" key="4">
    <source>
        <dbReference type="Pfam" id="PF13407"/>
    </source>
</evidence>
<sequence length="382" mass="40631">MRKLKNIFVILSAFLVFAVFATGCGSSSTSNESSNVGKKNKDGKVDIGIVLPTKDEPRWTQDETRFKDALKDTDYSVQILFSQGDSAKEKANVDSLIAKGIKVLIICPQDGAAAAASAEAAKAAGVKVISYDRLITDTDAVDYYVSFDSIAVGAAQAQYLVDHASGKKGQPLNLYAGAASDNNAFLFFQGAWSVLQPKIADGTFKVVNSSEAVKLKDKAELTRDEQAKIIGQVTTNWDFNVAKTLASSNLTKATKADKGDVLVLAPNDGTARSIADTFKADKDVTSFVISGQDAEKASVQYIIDGLQSMTVFKDVRTLVTDAIATATAILEDQTPDAAGVTNNGKADIKTKQTDIIVVDQDSVNSALIDSGYYQASDFTGLK</sequence>
<dbReference type="PANTHER" id="PTHR30036:SF1">
    <property type="entry name" value="D-XYLOSE-BINDING PERIPLASMIC PROTEIN"/>
    <property type="match status" value="1"/>
</dbReference>
<accession>A0A8J3ASU3</accession>
<dbReference type="RefSeq" id="WP_087999708.1">
    <property type="nucleotide sequence ID" value="NZ_BMHB01000001.1"/>
</dbReference>
<evidence type="ECO:0000313" key="5">
    <source>
        <dbReference type="EMBL" id="GGI15543.1"/>
    </source>
</evidence>
<proteinExistence type="predicted"/>
<dbReference type="InterPro" id="IPR025997">
    <property type="entry name" value="SBP_2_dom"/>
</dbReference>
<comment type="caution">
    <text evidence="5">The sequence shown here is derived from an EMBL/GenBank/DDBJ whole genome shotgun (WGS) entry which is preliminary data.</text>
</comment>
<evidence type="ECO:0000256" key="2">
    <source>
        <dbReference type="ARBA" id="ARBA00022729"/>
    </source>
</evidence>
<reference evidence="6" key="1">
    <citation type="journal article" date="2019" name="Int. J. Syst. Evol. Microbiol.">
        <title>The Global Catalogue of Microorganisms (GCM) 10K type strain sequencing project: providing services to taxonomists for standard genome sequencing and annotation.</title>
        <authorList>
            <consortium name="The Broad Institute Genomics Platform"/>
            <consortium name="The Broad Institute Genome Sequencing Center for Infectious Disease"/>
            <person name="Wu L."/>
            <person name="Ma J."/>
        </authorList>
    </citation>
    <scope>NUCLEOTIDE SEQUENCE [LARGE SCALE GENOMIC DNA]</scope>
    <source>
        <strain evidence="6">CGMCC 1.14993</strain>
    </source>
</reference>
<evidence type="ECO:0000256" key="3">
    <source>
        <dbReference type="SAM" id="SignalP"/>
    </source>
</evidence>
<feature type="domain" description="Periplasmic binding protein" evidence="4">
    <location>
        <begin position="47"/>
        <end position="332"/>
    </location>
</feature>
<organism evidence="5 6">
    <name type="scientific">Gottfriedia solisilvae</name>
    <dbReference type="NCBI Taxonomy" id="1516104"/>
    <lineage>
        <taxon>Bacteria</taxon>
        <taxon>Bacillati</taxon>
        <taxon>Bacillota</taxon>
        <taxon>Bacilli</taxon>
        <taxon>Bacillales</taxon>
        <taxon>Bacillaceae</taxon>
        <taxon>Gottfriedia</taxon>
    </lineage>
</organism>